<evidence type="ECO:0000313" key="4">
    <source>
        <dbReference type="Proteomes" id="UP000245667"/>
    </source>
</evidence>
<dbReference type="SUPFAM" id="SSF109854">
    <property type="entry name" value="DinB/YfiT-like putative metalloenzymes"/>
    <property type="match status" value="1"/>
</dbReference>
<comment type="caution">
    <text evidence="3">The sequence shown here is derived from an EMBL/GenBank/DDBJ whole genome shotgun (WGS) entry which is preliminary data.</text>
</comment>
<reference evidence="3 4" key="1">
    <citation type="submission" date="2018-05" db="EMBL/GenBank/DDBJ databases">
        <title>Genomic Encyclopedia of Archaeal and Bacterial Type Strains, Phase II (KMG-II): from individual species to whole genera.</title>
        <authorList>
            <person name="Goeker M."/>
        </authorList>
    </citation>
    <scope>NUCLEOTIDE SEQUENCE [LARGE SCALE GENOMIC DNA]</scope>
    <source>
        <strain evidence="3 4">DSM 23514</strain>
    </source>
</reference>
<dbReference type="OrthoDB" id="9793216at2"/>
<evidence type="ECO:0000313" key="2">
    <source>
        <dbReference type="EMBL" id="MBD1262493.1"/>
    </source>
</evidence>
<name>A0A316DU51_9FLAO</name>
<accession>A0A316DU51</accession>
<dbReference type="InterPro" id="IPR034660">
    <property type="entry name" value="DinB/YfiT-like"/>
</dbReference>
<dbReference type="RefSeq" id="WP_109653997.1">
    <property type="nucleotide sequence ID" value="NZ_JACWLN010000011.1"/>
</dbReference>
<feature type="domain" description="DinB-like" evidence="1">
    <location>
        <begin position="35"/>
        <end position="166"/>
    </location>
</feature>
<proteinExistence type="predicted"/>
<keyword evidence="5" id="KW-1185">Reference proteome</keyword>
<dbReference type="AlphaFoldDB" id="A0A316DU51"/>
<sequence>MRINELKSSEYDPYYKTYLDVLGNVELFETLGSQLNNFPQFISSIPDEKLNYAYDVGKWTISEVLVHILDTERVFQYRALRFMRGDETPLPGFDQDLYVPNSNAANRTKQSIIDEYRAIRQSTNALFFSMDKKALHCMGRASNAPMSVAALGFIICGHQKHHRNVIRNSYLG</sequence>
<organism evidence="3 4">
    <name type="scientific">Maribacter polysiphoniae</name>
    <dbReference type="NCBI Taxonomy" id="429344"/>
    <lineage>
        <taxon>Bacteria</taxon>
        <taxon>Pseudomonadati</taxon>
        <taxon>Bacteroidota</taxon>
        <taxon>Flavobacteriia</taxon>
        <taxon>Flavobacteriales</taxon>
        <taxon>Flavobacteriaceae</taxon>
        <taxon>Maribacter</taxon>
    </lineage>
</organism>
<dbReference type="Pfam" id="PF12867">
    <property type="entry name" value="DinB_2"/>
    <property type="match status" value="1"/>
</dbReference>
<dbReference type="Proteomes" id="UP000651837">
    <property type="component" value="Unassembled WGS sequence"/>
</dbReference>
<dbReference type="Gene3D" id="1.20.120.450">
    <property type="entry name" value="dinb family like domain"/>
    <property type="match status" value="1"/>
</dbReference>
<dbReference type="EMBL" id="JACWLN010000011">
    <property type="protein sequence ID" value="MBD1262493.1"/>
    <property type="molecule type" value="Genomic_DNA"/>
</dbReference>
<dbReference type="EMBL" id="QGGQ01000012">
    <property type="protein sequence ID" value="PWK21326.1"/>
    <property type="molecule type" value="Genomic_DNA"/>
</dbReference>
<dbReference type="InterPro" id="IPR024775">
    <property type="entry name" value="DinB-like"/>
</dbReference>
<protein>
    <submittedName>
        <fullName evidence="3">DinB family protein</fullName>
    </submittedName>
</protein>
<evidence type="ECO:0000313" key="5">
    <source>
        <dbReference type="Proteomes" id="UP000651837"/>
    </source>
</evidence>
<reference evidence="2 5" key="2">
    <citation type="submission" date="2020-07" db="EMBL/GenBank/DDBJ databases">
        <title>The draft genome sequence of Maribacter polysiphoniae KCTC 22021.</title>
        <authorList>
            <person name="Mu L."/>
        </authorList>
    </citation>
    <scope>NUCLEOTIDE SEQUENCE [LARGE SCALE GENOMIC DNA]</scope>
    <source>
        <strain evidence="2 5">KCTC 22021</strain>
    </source>
</reference>
<evidence type="ECO:0000313" key="3">
    <source>
        <dbReference type="EMBL" id="PWK21326.1"/>
    </source>
</evidence>
<dbReference type="Proteomes" id="UP000245667">
    <property type="component" value="Unassembled WGS sequence"/>
</dbReference>
<evidence type="ECO:0000259" key="1">
    <source>
        <dbReference type="Pfam" id="PF12867"/>
    </source>
</evidence>
<gene>
    <name evidence="2" type="ORF">HZY62_17980</name>
    <name evidence="3" type="ORF">LX92_03830</name>
</gene>